<dbReference type="EMBL" id="JADJMS010000024">
    <property type="protein sequence ID" value="MBK7415700.1"/>
    <property type="molecule type" value="Genomic_DNA"/>
</dbReference>
<comment type="caution">
    <text evidence="1">The sequence shown here is derived from an EMBL/GenBank/DDBJ whole genome shotgun (WGS) entry which is preliminary data.</text>
</comment>
<evidence type="ECO:0000313" key="2">
    <source>
        <dbReference type="Proteomes" id="UP000739411"/>
    </source>
</evidence>
<evidence type="ECO:0000313" key="1">
    <source>
        <dbReference type="EMBL" id="MBK7415700.1"/>
    </source>
</evidence>
<dbReference type="Proteomes" id="UP000739411">
    <property type="component" value="Unassembled WGS sequence"/>
</dbReference>
<protein>
    <submittedName>
        <fullName evidence="1">Uncharacterized protein</fullName>
    </submittedName>
</protein>
<proteinExistence type="predicted"/>
<accession>A0A935N233</accession>
<organism evidence="1 2">
    <name type="scientific">Candidatus Dechloromonas phosphorivorans</name>
    <dbReference type="NCBI Taxonomy" id="2899244"/>
    <lineage>
        <taxon>Bacteria</taxon>
        <taxon>Pseudomonadati</taxon>
        <taxon>Pseudomonadota</taxon>
        <taxon>Betaproteobacteria</taxon>
        <taxon>Rhodocyclales</taxon>
        <taxon>Azonexaceae</taxon>
        <taxon>Dechloromonas</taxon>
    </lineage>
</organism>
<dbReference type="AlphaFoldDB" id="A0A935N233"/>
<gene>
    <name evidence="1" type="ORF">IPJ38_11900</name>
</gene>
<reference evidence="1 2" key="1">
    <citation type="submission" date="2020-10" db="EMBL/GenBank/DDBJ databases">
        <title>Connecting structure to function with the recovery of over 1000 high-quality activated sludge metagenome-assembled genomes encoding full-length rRNA genes using long-read sequencing.</title>
        <authorList>
            <person name="Singleton C.M."/>
            <person name="Petriglieri F."/>
            <person name="Kristensen J.M."/>
            <person name="Kirkegaard R.H."/>
            <person name="Michaelsen T.Y."/>
            <person name="Andersen M.H."/>
            <person name="Karst S.M."/>
            <person name="Dueholm M.S."/>
            <person name="Nielsen P.H."/>
            <person name="Albertsen M."/>
        </authorList>
    </citation>
    <scope>NUCLEOTIDE SEQUENCE [LARGE SCALE GENOMIC DNA]</scope>
    <source>
        <strain evidence="1">EsbW_18-Q3-R4-48_BATAC.463</strain>
    </source>
</reference>
<name>A0A935N233_9RHOO</name>
<sequence length="119" mass="12734">MVHSKSCEVTLAVKITEELVKGLEALRLSWKGDPATVPKGLSCSESKEGQFILVAAEAAFITLPGACVIKGIGAIELLGDAPAFVEGAKSKTLILKATPEGWRFSVKYVPPIIRERNIK</sequence>